<accession>A0A6J7GIH6</accession>
<keyword evidence="1" id="KW-0378">Hydrolase</keyword>
<dbReference type="Gene3D" id="3.40.50.1820">
    <property type="entry name" value="alpha/beta hydrolase"/>
    <property type="match status" value="1"/>
</dbReference>
<dbReference type="InterPro" id="IPR029058">
    <property type="entry name" value="AB_hydrolase_fold"/>
</dbReference>
<dbReference type="AlphaFoldDB" id="A0A6J7GIH6"/>
<dbReference type="InterPro" id="IPR010520">
    <property type="entry name" value="FrsA-like"/>
</dbReference>
<dbReference type="GO" id="GO:0016787">
    <property type="term" value="F:hydrolase activity"/>
    <property type="evidence" value="ECO:0007669"/>
    <property type="project" value="UniProtKB-KW"/>
</dbReference>
<evidence type="ECO:0000256" key="1">
    <source>
        <dbReference type="ARBA" id="ARBA00022801"/>
    </source>
</evidence>
<organism evidence="2">
    <name type="scientific">freshwater metagenome</name>
    <dbReference type="NCBI Taxonomy" id="449393"/>
    <lineage>
        <taxon>unclassified sequences</taxon>
        <taxon>metagenomes</taxon>
        <taxon>ecological metagenomes</taxon>
    </lineage>
</organism>
<sequence length="422" mass="47408">MQGVSGPRRWHEQRWLIDSILRTDGLEWDQPRVAYTLRPMGIDAVGDFERAKSRVTKFADLTPVFLELADHRLRLAEQAERDGRLVTARENYFFAALHIVSAQWPIWESSQLLVDLDDRKNAYYSAYARLADHHVERVEIPFGDSFIPAWWHLPPGYNGGAIPTVISCGGMDAPKELNVSLYGDKFLQRGFAVLAFDGPGQGEAPIRGVKFTPTAWIDAGEVVMNWCRSRPEVDQDRIVAFGLSFGSYWMTQIAATQPSLKGAAVGLVCHEPGGQMIFEMASPSFKARYMWMAGLEHDEAAFDIMAQQIDLRALVQEMSVPWLVIAGDEDELSPIQHSYELVSLAKGPAPMLVYAEGRHALSAPTPSVVRGPNWVAYAADWLLDRTRGTQAVDLVEFVRSDGVIERRDHPKETKTWVRRTLN</sequence>
<dbReference type="EMBL" id="CAFBMR010000010">
    <property type="protein sequence ID" value="CAB4906438.1"/>
    <property type="molecule type" value="Genomic_DNA"/>
</dbReference>
<dbReference type="SUPFAM" id="SSF53474">
    <property type="entry name" value="alpha/beta-Hydrolases"/>
    <property type="match status" value="1"/>
</dbReference>
<protein>
    <submittedName>
        <fullName evidence="2">Unannotated protein</fullName>
    </submittedName>
</protein>
<proteinExistence type="predicted"/>
<dbReference type="Pfam" id="PF06500">
    <property type="entry name" value="FrsA-like"/>
    <property type="match status" value="1"/>
</dbReference>
<dbReference type="PANTHER" id="PTHR22946:SF12">
    <property type="entry name" value="CONIDIAL PIGMENT BIOSYNTHESIS PROTEIN AYG1 (AFU_ORTHOLOGUE AFUA_2G17550)"/>
    <property type="match status" value="1"/>
</dbReference>
<name>A0A6J7GIH6_9ZZZZ</name>
<dbReference type="InterPro" id="IPR050261">
    <property type="entry name" value="FrsA_esterase"/>
</dbReference>
<evidence type="ECO:0000313" key="2">
    <source>
        <dbReference type="EMBL" id="CAB4906438.1"/>
    </source>
</evidence>
<reference evidence="2" key="1">
    <citation type="submission" date="2020-05" db="EMBL/GenBank/DDBJ databases">
        <authorList>
            <person name="Chiriac C."/>
            <person name="Salcher M."/>
            <person name="Ghai R."/>
            <person name="Kavagutti S V."/>
        </authorList>
    </citation>
    <scope>NUCLEOTIDE SEQUENCE</scope>
</reference>
<gene>
    <name evidence="2" type="ORF">UFOPK3610_00454</name>
</gene>
<dbReference type="PANTHER" id="PTHR22946">
    <property type="entry name" value="DIENELACTONE HYDROLASE DOMAIN-CONTAINING PROTEIN-RELATED"/>
    <property type="match status" value="1"/>
</dbReference>